<dbReference type="OrthoDB" id="3187773at2759"/>
<reference evidence="2" key="2">
    <citation type="submission" date="2015-01" db="EMBL/GenBank/DDBJ databases">
        <title>Evolutionary Origins and Diversification of the Mycorrhizal Mutualists.</title>
        <authorList>
            <consortium name="DOE Joint Genome Institute"/>
            <consortium name="Mycorrhizal Genomics Consortium"/>
            <person name="Kohler A."/>
            <person name="Kuo A."/>
            <person name="Nagy L.G."/>
            <person name="Floudas D."/>
            <person name="Copeland A."/>
            <person name="Barry K.W."/>
            <person name="Cichocki N."/>
            <person name="Veneault-Fourrey C."/>
            <person name="LaButti K."/>
            <person name="Lindquist E.A."/>
            <person name="Lipzen A."/>
            <person name="Lundell T."/>
            <person name="Morin E."/>
            <person name="Murat C."/>
            <person name="Riley R."/>
            <person name="Ohm R."/>
            <person name="Sun H."/>
            <person name="Tunlid A."/>
            <person name="Henrissat B."/>
            <person name="Grigoriev I.V."/>
            <person name="Hibbett D.S."/>
            <person name="Martin F."/>
        </authorList>
    </citation>
    <scope>NUCLEOTIDE SEQUENCE [LARGE SCALE GENOMIC DNA]</scope>
    <source>
        <strain evidence="2">ATCC 200175</strain>
    </source>
</reference>
<accession>A0A0C9TM18</accession>
<dbReference type="HOGENOM" id="CLU_006344_16_0_1"/>
<organism evidence="1 2">
    <name type="scientific">Paxillus involutus ATCC 200175</name>
    <dbReference type="NCBI Taxonomy" id="664439"/>
    <lineage>
        <taxon>Eukaryota</taxon>
        <taxon>Fungi</taxon>
        <taxon>Dikarya</taxon>
        <taxon>Basidiomycota</taxon>
        <taxon>Agaricomycotina</taxon>
        <taxon>Agaricomycetes</taxon>
        <taxon>Agaricomycetidae</taxon>
        <taxon>Boletales</taxon>
        <taxon>Paxilineae</taxon>
        <taxon>Paxillaceae</taxon>
        <taxon>Paxillus</taxon>
    </lineage>
</organism>
<protein>
    <submittedName>
        <fullName evidence="1">Uncharacterized protein</fullName>
    </submittedName>
</protein>
<evidence type="ECO:0000313" key="1">
    <source>
        <dbReference type="EMBL" id="KIJ11638.1"/>
    </source>
</evidence>
<evidence type="ECO:0000313" key="2">
    <source>
        <dbReference type="Proteomes" id="UP000053647"/>
    </source>
</evidence>
<reference evidence="1 2" key="1">
    <citation type="submission" date="2014-06" db="EMBL/GenBank/DDBJ databases">
        <authorList>
            <consortium name="DOE Joint Genome Institute"/>
            <person name="Kuo A."/>
            <person name="Kohler A."/>
            <person name="Nagy L.G."/>
            <person name="Floudas D."/>
            <person name="Copeland A."/>
            <person name="Barry K.W."/>
            <person name="Cichocki N."/>
            <person name="Veneault-Fourrey C."/>
            <person name="LaButti K."/>
            <person name="Lindquist E.A."/>
            <person name="Lipzen A."/>
            <person name="Lundell T."/>
            <person name="Morin E."/>
            <person name="Murat C."/>
            <person name="Sun H."/>
            <person name="Tunlid A."/>
            <person name="Henrissat B."/>
            <person name="Grigoriev I.V."/>
            <person name="Hibbett D.S."/>
            <person name="Martin F."/>
            <person name="Nordberg H.P."/>
            <person name="Cantor M.N."/>
            <person name="Hua S.X."/>
        </authorList>
    </citation>
    <scope>NUCLEOTIDE SEQUENCE [LARGE SCALE GENOMIC DNA]</scope>
    <source>
        <strain evidence="1 2">ATCC 200175</strain>
    </source>
</reference>
<dbReference type="AlphaFoldDB" id="A0A0C9TM18"/>
<proteinExistence type="predicted"/>
<name>A0A0C9TM18_PAXIN</name>
<sequence length="140" mass="15986">MYRQHIYASPSWQNGPPHYDCVFAEKDSSLPGFCGLFVGPFSFSYHNVLYACALVQWFVPIGNEPCSNTGMWMVEPEYNNDGNWLTSVIHLDSILCSAHLIGIPGEDLIPHNLHYTDSLSAFCFFYVNKYSDYHAFRLAF</sequence>
<gene>
    <name evidence="1" type="ORF">PAXINDRAFT_84234</name>
</gene>
<dbReference type="Proteomes" id="UP000053647">
    <property type="component" value="Unassembled WGS sequence"/>
</dbReference>
<keyword evidence="2" id="KW-1185">Reference proteome</keyword>
<dbReference type="EMBL" id="KN819375">
    <property type="protein sequence ID" value="KIJ11638.1"/>
    <property type="molecule type" value="Genomic_DNA"/>
</dbReference>